<dbReference type="GO" id="GO:0006886">
    <property type="term" value="P:intracellular protein transport"/>
    <property type="evidence" value="ECO:0007669"/>
    <property type="project" value="InterPro"/>
</dbReference>
<evidence type="ECO:0000256" key="2">
    <source>
        <dbReference type="ARBA" id="ARBA00006613"/>
    </source>
</evidence>
<dbReference type="GO" id="GO:0030131">
    <property type="term" value="C:clathrin adaptor complex"/>
    <property type="evidence" value="ECO:0007669"/>
    <property type="project" value="InterPro"/>
</dbReference>
<evidence type="ECO:0000256" key="6">
    <source>
        <dbReference type="SAM" id="MobiDB-lite"/>
    </source>
</evidence>
<comment type="subcellular location">
    <subcellularLocation>
        <location evidence="1">Endomembrane system</location>
    </subcellularLocation>
</comment>
<dbReference type="GO" id="GO:0012505">
    <property type="term" value="C:endomembrane system"/>
    <property type="evidence" value="ECO:0007669"/>
    <property type="project" value="UniProtKB-SubCell"/>
</dbReference>
<dbReference type="FunFam" id="1.25.10.10:FF:000113">
    <property type="entry name" value="Beta-adaptin-like protein A"/>
    <property type="match status" value="1"/>
</dbReference>
<evidence type="ECO:0000256" key="3">
    <source>
        <dbReference type="ARBA" id="ARBA00022448"/>
    </source>
</evidence>
<dbReference type="PANTHER" id="PTHR11134">
    <property type="entry name" value="ADAPTOR COMPLEX SUBUNIT BETA FAMILY MEMBER"/>
    <property type="match status" value="1"/>
</dbReference>
<dbReference type="InterPro" id="IPR012295">
    <property type="entry name" value="TBP_dom_sf"/>
</dbReference>
<feature type="domain" description="Beta-adaptin appendage C-terminal subdomain" evidence="7">
    <location>
        <begin position="728"/>
        <end position="850"/>
    </location>
</feature>
<dbReference type="InterPro" id="IPR011989">
    <property type="entry name" value="ARM-like"/>
</dbReference>
<name>W7TUD1_9STRA</name>
<dbReference type="Pfam" id="PF01602">
    <property type="entry name" value="Adaptin_N"/>
    <property type="match status" value="1"/>
</dbReference>
<keyword evidence="3" id="KW-0813">Transport</keyword>
<dbReference type="InterPro" id="IPR015151">
    <property type="entry name" value="B-adaptin_app_sub_C"/>
</dbReference>
<dbReference type="Gene3D" id="1.25.10.10">
    <property type="entry name" value="Leucine-rich Repeat Variant"/>
    <property type="match status" value="1"/>
</dbReference>
<feature type="compositionally biased region" description="Polar residues" evidence="6">
    <location>
        <begin position="675"/>
        <end position="691"/>
    </location>
</feature>
<protein>
    <submittedName>
        <fullName evidence="8">Beta-adaptin-like protein a</fullName>
    </submittedName>
</protein>
<dbReference type="Pfam" id="PF09066">
    <property type="entry name" value="B2-adapt-app_C"/>
    <property type="match status" value="1"/>
</dbReference>
<organism evidence="8 9">
    <name type="scientific">Nannochloropsis gaditana</name>
    <dbReference type="NCBI Taxonomy" id="72520"/>
    <lineage>
        <taxon>Eukaryota</taxon>
        <taxon>Sar</taxon>
        <taxon>Stramenopiles</taxon>
        <taxon>Ochrophyta</taxon>
        <taxon>Eustigmatophyceae</taxon>
        <taxon>Eustigmatales</taxon>
        <taxon>Monodopsidaceae</taxon>
        <taxon>Nannochloropsis</taxon>
    </lineage>
</organism>
<comment type="caution">
    <text evidence="8">The sequence shown here is derived from an EMBL/GenBank/DDBJ whole genome shotgun (WGS) entry which is preliminary data.</text>
</comment>
<dbReference type="InterPro" id="IPR002553">
    <property type="entry name" value="Clathrin/coatomer_adapt-like_N"/>
</dbReference>
<dbReference type="Proteomes" id="UP000019335">
    <property type="component" value="Chromosome 14"/>
</dbReference>
<feature type="region of interest" description="Disordered" evidence="6">
    <location>
        <begin position="662"/>
        <end position="693"/>
    </location>
</feature>
<dbReference type="EMBL" id="AZIL01001306">
    <property type="protein sequence ID" value="EWM24216.1"/>
    <property type="molecule type" value="Genomic_DNA"/>
</dbReference>
<keyword evidence="9" id="KW-1185">Reference proteome</keyword>
<proteinExistence type="inferred from homology"/>
<evidence type="ECO:0000256" key="1">
    <source>
        <dbReference type="ARBA" id="ARBA00004308"/>
    </source>
</evidence>
<keyword evidence="4" id="KW-0653">Protein transport</keyword>
<sequence length="855" mass="94871">MTMSAPLPQSRQSHPSPLPGQHQQQNPPAYFVDTKKGEVSELKQLLKTLAVEKDPKRKRDVIKKVIAYMTLGIDVSRLFTEMVLAIETPDLVVKKMVYLYLCNYAHAKPDLALMCVNTLQRDCSADDPMVRGLALRALCSLRLPSMLEYISAPLRRALTDQSPYVRKTGVMGILKLFHLAPDVARSANFVDLLYNMIQDPDPHVVTNCLIVLGEMLAAEEGGMAVNQPLILHLLGRLGEFNEWGLTQILALVAKYHPADEEELFTIMNLLDPVLRTSNSGVVLSTIKCFLHLTTAVPDLQPQVYLRVKAPLLTLMAGGNPEVEYCILKHLEAMVHRAPGVFDDEYRQLYVRYNEPTFVKYEKIDILAIIANEETVGDIVAELAEYSTDVDQEVSRRSIRAIGNIAFRLPSAAGMVLERLVGFLDVDMNSMRPETILVMRDILRRYPERKAEALPRLQPCMRRVDNHPEAQAALIWMTGEYGGKNFPEGPYLLEPLIDSYATISSALVKLSLLTAAMKLFFKRPPEMQSMLGRLLAAATNDLTSQDVHDRALLYYRLLVADVEAAKRVVLGEHEMDVNRTTIVGTFAEERDMTSLRDKLFGEFNTLAVIYGKPSSQFVSPSYRIKPAETSLTPFMMGVQIGDSGNNGNNLLDLHADDSLLPGGGVECGVESESPSRAGSTNPEGSTAYTGPSSDLLDMSDMGVSLAVPTDRITTPSASQQDFCTSTLALIDSFRMEPETFQHLWAELPESISYNVDLTVLPTDGLSTLETSLLSRGIKCLASGEVTDVFKLFLYGQHELGRLYLIQIVIHKLSKRLNLTLKIGRPEMESEGDDGKDRSANAVVELITQVLSSLHLL</sequence>
<dbReference type="AlphaFoldDB" id="W7TUD1"/>
<dbReference type="SUPFAM" id="SSF48371">
    <property type="entry name" value="ARM repeat"/>
    <property type="match status" value="1"/>
</dbReference>
<evidence type="ECO:0000256" key="4">
    <source>
        <dbReference type="ARBA" id="ARBA00022927"/>
    </source>
</evidence>
<feature type="compositionally biased region" description="Polar residues" evidence="6">
    <location>
        <begin position="1"/>
        <end position="27"/>
    </location>
</feature>
<evidence type="ECO:0000313" key="8">
    <source>
        <dbReference type="EMBL" id="EWM24216.1"/>
    </source>
</evidence>
<dbReference type="InterPro" id="IPR026739">
    <property type="entry name" value="AP_beta"/>
</dbReference>
<keyword evidence="5" id="KW-0472">Membrane</keyword>
<dbReference type="SMART" id="SM01020">
    <property type="entry name" value="B2-adapt-app_C"/>
    <property type="match status" value="1"/>
</dbReference>
<accession>W7TUD1</accession>
<dbReference type="InterPro" id="IPR016024">
    <property type="entry name" value="ARM-type_fold"/>
</dbReference>
<gene>
    <name evidence="8" type="primary">CPC20</name>
    <name evidence="8" type="ORF">Naga_100020g48</name>
</gene>
<comment type="similarity">
    <text evidence="2">Belongs to the adaptor complexes large subunit family.</text>
</comment>
<dbReference type="OrthoDB" id="10254310at2759"/>
<feature type="region of interest" description="Disordered" evidence="6">
    <location>
        <begin position="1"/>
        <end position="29"/>
    </location>
</feature>
<dbReference type="Gene3D" id="3.30.310.10">
    <property type="entry name" value="TATA-Binding Protein"/>
    <property type="match status" value="1"/>
</dbReference>
<evidence type="ECO:0000313" key="9">
    <source>
        <dbReference type="Proteomes" id="UP000019335"/>
    </source>
</evidence>
<reference evidence="8 9" key="1">
    <citation type="journal article" date="2014" name="Mol. Plant">
        <title>Chromosome Scale Genome Assembly and Transcriptome Profiling of Nannochloropsis gaditana in Nitrogen Depletion.</title>
        <authorList>
            <person name="Corteggiani Carpinelli E."/>
            <person name="Telatin A."/>
            <person name="Vitulo N."/>
            <person name="Forcato C."/>
            <person name="D'Angelo M."/>
            <person name="Schiavon R."/>
            <person name="Vezzi A."/>
            <person name="Giacometti G.M."/>
            <person name="Morosinotto T."/>
            <person name="Valle G."/>
        </authorList>
    </citation>
    <scope>NUCLEOTIDE SEQUENCE [LARGE SCALE GENOMIC DNA]</scope>
    <source>
        <strain evidence="8 9">B-31</strain>
    </source>
</reference>
<evidence type="ECO:0000259" key="7">
    <source>
        <dbReference type="SMART" id="SM01020"/>
    </source>
</evidence>
<evidence type="ECO:0000256" key="5">
    <source>
        <dbReference type="ARBA" id="ARBA00023136"/>
    </source>
</evidence>
<dbReference type="GO" id="GO:0016192">
    <property type="term" value="P:vesicle-mediated transport"/>
    <property type="evidence" value="ECO:0007669"/>
    <property type="project" value="InterPro"/>
</dbReference>